<reference evidence="2 3" key="1">
    <citation type="submission" date="2024-02" db="EMBL/GenBank/DDBJ databases">
        <title>Herpetosiphon gulosus NBRC 112829.</title>
        <authorList>
            <person name="Ichikawa N."/>
            <person name="Katano-Makiyama Y."/>
            <person name="Hidaka K."/>
        </authorList>
    </citation>
    <scope>NUCLEOTIDE SEQUENCE [LARGE SCALE GENOMIC DNA]</scope>
    <source>
        <strain evidence="2 3">NBRC 112829</strain>
    </source>
</reference>
<gene>
    <name evidence="2" type="ORF">Hgul01_02256</name>
</gene>
<evidence type="ECO:0000256" key="1">
    <source>
        <dbReference type="SAM" id="Phobius"/>
    </source>
</evidence>
<keyword evidence="1" id="KW-0812">Transmembrane</keyword>
<evidence type="ECO:0000313" key="3">
    <source>
        <dbReference type="Proteomes" id="UP001428290"/>
    </source>
</evidence>
<comment type="caution">
    <text evidence="2">The sequence shown here is derived from an EMBL/GenBank/DDBJ whole genome shotgun (WGS) entry which is preliminary data.</text>
</comment>
<dbReference type="EMBL" id="BAABRU010000007">
    <property type="protein sequence ID" value="GAA5528455.1"/>
    <property type="molecule type" value="Genomic_DNA"/>
</dbReference>
<keyword evidence="1" id="KW-0472">Membrane</keyword>
<organism evidence="2 3">
    <name type="scientific">Herpetosiphon gulosus</name>
    <dbReference type="NCBI Taxonomy" id="1973496"/>
    <lineage>
        <taxon>Bacteria</taxon>
        <taxon>Bacillati</taxon>
        <taxon>Chloroflexota</taxon>
        <taxon>Chloroflexia</taxon>
        <taxon>Herpetosiphonales</taxon>
        <taxon>Herpetosiphonaceae</taxon>
        <taxon>Herpetosiphon</taxon>
    </lineage>
</organism>
<dbReference type="RefSeq" id="WP_345722069.1">
    <property type="nucleotide sequence ID" value="NZ_BAABRU010000007.1"/>
</dbReference>
<name>A0ABP9WZ45_9CHLR</name>
<keyword evidence="3" id="KW-1185">Reference proteome</keyword>
<keyword evidence="1" id="KW-1133">Transmembrane helix</keyword>
<proteinExistence type="predicted"/>
<protein>
    <submittedName>
        <fullName evidence="2">Uncharacterized protein</fullName>
    </submittedName>
</protein>
<dbReference type="Proteomes" id="UP001428290">
    <property type="component" value="Unassembled WGS sequence"/>
</dbReference>
<sequence>MRNVQLRMLLLVGLLASLSAGVWLRRPAAYAVPSATSQTLPPPARVAVTTRSFNNARTGTTAAEQLLAPTNVMSTTFGKLFSHTVDGQIYAQPLYVPDLNMPGVGVRNVVFVATQKIMFMLLMLMIRR</sequence>
<evidence type="ECO:0000313" key="2">
    <source>
        <dbReference type="EMBL" id="GAA5528455.1"/>
    </source>
</evidence>
<accession>A0ABP9WZ45</accession>
<feature type="transmembrane region" description="Helical" evidence="1">
    <location>
        <begin position="104"/>
        <end position="126"/>
    </location>
</feature>